<name>N1R1E6_AEGTA</name>
<reference evidence="1" key="1">
    <citation type="submission" date="2015-06" db="UniProtKB">
        <authorList>
            <consortium name="EnsemblPlants"/>
        </authorList>
    </citation>
    <scope>IDENTIFICATION</scope>
</reference>
<dbReference type="AlphaFoldDB" id="N1R1E6"/>
<dbReference type="EnsemblPlants" id="EMT19182">
    <property type="protein sequence ID" value="EMT19182"/>
    <property type="gene ID" value="F775_43728"/>
</dbReference>
<sequence>MAAARTNESAAALRRNSRRMRKLVEARCDGSGAWWLAEDDEASGGGDSQASADQRGSDAVRIWLRWRWRGASTRWLGHVADAAAWLRLECE</sequence>
<organism evidence="1">
    <name type="scientific">Aegilops tauschii</name>
    <name type="common">Tausch's goatgrass</name>
    <name type="synonym">Aegilops squarrosa</name>
    <dbReference type="NCBI Taxonomy" id="37682"/>
    <lineage>
        <taxon>Eukaryota</taxon>
        <taxon>Viridiplantae</taxon>
        <taxon>Streptophyta</taxon>
        <taxon>Embryophyta</taxon>
        <taxon>Tracheophyta</taxon>
        <taxon>Spermatophyta</taxon>
        <taxon>Magnoliopsida</taxon>
        <taxon>Liliopsida</taxon>
        <taxon>Poales</taxon>
        <taxon>Poaceae</taxon>
        <taxon>BOP clade</taxon>
        <taxon>Pooideae</taxon>
        <taxon>Triticodae</taxon>
        <taxon>Triticeae</taxon>
        <taxon>Triticinae</taxon>
        <taxon>Aegilops</taxon>
    </lineage>
</organism>
<protein>
    <submittedName>
        <fullName evidence="1">Uncharacterized protein</fullName>
    </submittedName>
</protein>
<proteinExistence type="predicted"/>
<evidence type="ECO:0000313" key="1">
    <source>
        <dbReference type="EnsemblPlants" id="EMT19182"/>
    </source>
</evidence>
<accession>N1R1E6</accession>